<dbReference type="EMBL" id="JAFIRN010000014">
    <property type="protein sequence ID" value="KAG5835965.1"/>
    <property type="molecule type" value="Genomic_DNA"/>
</dbReference>
<dbReference type="Pfam" id="PF04825">
    <property type="entry name" value="Rad21_Rec8_N"/>
    <property type="match status" value="1"/>
</dbReference>
<comment type="subcellular location">
    <subcellularLocation>
        <location evidence="2">Chromosome</location>
    </subcellularLocation>
    <subcellularLocation>
        <location evidence="1">Nucleus</location>
    </subcellularLocation>
</comment>
<gene>
    <name evidence="10" type="ORF">ANANG_G00249600</name>
</gene>
<dbReference type="GO" id="GO:0005634">
    <property type="term" value="C:nucleus"/>
    <property type="evidence" value="ECO:0007669"/>
    <property type="project" value="UniProtKB-SubCell"/>
</dbReference>
<dbReference type="InterPro" id="IPR036390">
    <property type="entry name" value="WH_DNA-bd_sf"/>
</dbReference>
<accession>A0A9D3RMR8</accession>
<dbReference type="Proteomes" id="UP001044222">
    <property type="component" value="Chromosome 14"/>
</dbReference>
<sequence>MFYTKLFTSKRGPLAKIWLAAHWEKKITKAHVFECNLENTIKELISPQIKIGLRTSGHLLLGVVRIYSRKAKYLLADCNDAVIKIKVAFRPGQTDLPSENLEATFKVITLPEDFADFSSQLPDINAIEVADHFSLNQCRTEDITLKEDLGNSFLLLQSDFGEESHQQGGLFDVSFPSLAAPGDGFGDEELGVDFLDFMAHSTEDVMPINFSPDNAEREMPETPPPTAVSLAHPDTPSPTLRPQSKASSPDQTTLLANEEEGFALEPVSETLSSDRKRVKRKRTLLVDRVKELSNEEIRDQLTDTSDLLCPMDMAPPTRKLMEWKEMGSVHKLFHSYCVPAMHPHLRQLFPRDLLPERLGADQDADGGGPEQMRSRQRQTAEGSSLGFEFGGDSSLLQESQDRSSTGHSLHGTPLRTTASSRHSAPAPAREHQAELKEVSLPDLSFEDSMRVHPPELEREPPQTQTQTQSALASQDFEEKRMSSRAQGLLHFLRSQSCSGGAAVFSLLELNRECSRMQASATFFSFLLLKKQKALELHQDLPYDDIVASPGPTFHQL</sequence>
<evidence type="ECO:0000259" key="9">
    <source>
        <dbReference type="Pfam" id="PF04825"/>
    </source>
</evidence>
<dbReference type="GO" id="GO:0008278">
    <property type="term" value="C:cohesin complex"/>
    <property type="evidence" value="ECO:0007669"/>
    <property type="project" value="InterPro"/>
</dbReference>
<organism evidence="10 11">
    <name type="scientific">Anguilla anguilla</name>
    <name type="common">European freshwater eel</name>
    <name type="synonym">Muraena anguilla</name>
    <dbReference type="NCBI Taxonomy" id="7936"/>
    <lineage>
        <taxon>Eukaryota</taxon>
        <taxon>Metazoa</taxon>
        <taxon>Chordata</taxon>
        <taxon>Craniata</taxon>
        <taxon>Vertebrata</taxon>
        <taxon>Euteleostomi</taxon>
        <taxon>Actinopterygii</taxon>
        <taxon>Neopterygii</taxon>
        <taxon>Teleostei</taxon>
        <taxon>Anguilliformes</taxon>
        <taxon>Anguillidae</taxon>
        <taxon>Anguilla</taxon>
    </lineage>
</organism>
<dbReference type="PANTHER" id="PTHR12585">
    <property type="entry name" value="SCC1 / RAD21 FAMILY MEMBER"/>
    <property type="match status" value="1"/>
</dbReference>
<evidence type="ECO:0000256" key="6">
    <source>
        <dbReference type="ARBA" id="ARBA00023242"/>
    </source>
</evidence>
<keyword evidence="5" id="KW-0159">Chromosome partition</keyword>
<evidence type="ECO:0000256" key="3">
    <source>
        <dbReference type="ARBA" id="ARBA00009870"/>
    </source>
</evidence>
<dbReference type="InterPro" id="IPR049589">
    <property type="entry name" value="NXP1_M-like"/>
</dbReference>
<dbReference type="InterPro" id="IPR006909">
    <property type="entry name" value="Rad21/Rec8_C_eu"/>
</dbReference>
<feature type="compositionally biased region" description="Low complexity" evidence="7">
    <location>
        <begin position="415"/>
        <end position="427"/>
    </location>
</feature>
<dbReference type="CDD" id="cd21792">
    <property type="entry name" value="Rad21_Rec8_M_NXP1-like"/>
    <property type="match status" value="1"/>
</dbReference>
<feature type="compositionally biased region" description="Polar residues" evidence="7">
    <location>
        <begin position="394"/>
        <end position="407"/>
    </location>
</feature>
<feature type="region of interest" description="Disordered" evidence="7">
    <location>
        <begin position="211"/>
        <end position="251"/>
    </location>
</feature>
<keyword evidence="4" id="KW-0158">Chromosome</keyword>
<dbReference type="PANTHER" id="PTHR12585:SF54">
    <property type="entry name" value="RAD21 COHESIN COMPLEX COMPONENT LIKE 1 ISOFORM X1"/>
    <property type="match status" value="1"/>
</dbReference>
<feature type="domain" description="Rad21/Rec8-like protein C-terminal eukaryotic" evidence="8">
    <location>
        <begin position="503"/>
        <end position="553"/>
    </location>
</feature>
<evidence type="ECO:0000313" key="10">
    <source>
        <dbReference type="EMBL" id="KAG5835965.1"/>
    </source>
</evidence>
<evidence type="ECO:0000259" key="8">
    <source>
        <dbReference type="Pfam" id="PF04824"/>
    </source>
</evidence>
<keyword evidence="11" id="KW-1185">Reference proteome</keyword>
<evidence type="ECO:0000256" key="5">
    <source>
        <dbReference type="ARBA" id="ARBA00022829"/>
    </source>
</evidence>
<evidence type="ECO:0000256" key="1">
    <source>
        <dbReference type="ARBA" id="ARBA00004123"/>
    </source>
</evidence>
<evidence type="ECO:0008006" key="12">
    <source>
        <dbReference type="Google" id="ProtNLM"/>
    </source>
</evidence>
<proteinExistence type="inferred from homology"/>
<dbReference type="GO" id="GO:0003682">
    <property type="term" value="F:chromatin binding"/>
    <property type="evidence" value="ECO:0007669"/>
    <property type="project" value="TreeGrafter"/>
</dbReference>
<evidence type="ECO:0000256" key="7">
    <source>
        <dbReference type="SAM" id="MobiDB-lite"/>
    </source>
</evidence>
<comment type="similarity">
    <text evidence="3">Belongs to the rad21 family.</text>
</comment>
<protein>
    <recommendedName>
        <fullName evidence="12">Rad21/Rec8-like protein N-terminal domain-containing protein</fullName>
    </recommendedName>
</protein>
<evidence type="ECO:0000256" key="2">
    <source>
        <dbReference type="ARBA" id="ARBA00004286"/>
    </source>
</evidence>
<evidence type="ECO:0000313" key="11">
    <source>
        <dbReference type="Proteomes" id="UP001044222"/>
    </source>
</evidence>
<reference evidence="10" key="1">
    <citation type="submission" date="2021-01" db="EMBL/GenBank/DDBJ databases">
        <title>A chromosome-scale assembly of European eel, Anguilla anguilla.</title>
        <authorList>
            <person name="Henkel C."/>
            <person name="Jong-Raadsen S.A."/>
            <person name="Dufour S."/>
            <person name="Weltzien F.-A."/>
            <person name="Palstra A.P."/>
            <person name="Pelster B."/>
            <person name="Spaink H.P."/>
            <person name="Van Den Thillart G.E."/>
            <person name="Jansen H."/>
            <person name="Zahm M."/>
            <person name="Klopp C."/>
            <person name="Cedric C."/>
            <person name="Louis A."/>
            <person name="Berthelot C."/>
            <person name="Parey E."/>
            <person name="Roest Crollius H."/>
            <person name="Montfort J."/>
            <person name="Robinson-Rechavi M."/>
            <person name="Bucao C."/>
            <person name="Bouchez O."/>
            <person name="Gislard M."/>
            <person name="Lluch J."/>
            <person name="Milhes M."/>
            <person name="Lampietro C."/>
            <person name="Lopez Roques C."/>
            <person name="Donnadieu C."/>
            <person name="Braasch I."/>
            <person name="Desvignes T."/>
            <person name="Postlethwait J."/>
            <person name="Bobe J."/>
            <person name="Guiguen Y."/>
            <person name="Dirks R."/>
        </authorList>
    </citation>
    <scope>NUCLEOTIDE SEQUENCE</scope>
    <source>
        <strain evidence="10">Tag_6206</strain>
        <tissue evidence="10">Liver</tissue>
    </source>
</reference>
<dbReference type="Pfam" id="PF04824">
    <property type="entry name" value="Rad21_Rec8"/>
    <property type="match status" value="1"/>
</dbReference>
<feature type="region of interest" description="Disordered" evidence="7">
    <location>
        <begin position="358"/>
        <end position="474"/>
    </location>
</feature>
<dbReference type="InterPro" id="IPR006910">
    <property type="entry name" value="Rad21_Rec8_N"/>
</dbReference>
<feature type="domain" description="Rad21/Rec8-like protein N-terminal" evidence="9">
    <location>
        <begin position="1"/>
        <end position="100"/>
    </location>
</feature>
<keyword evidence="6" id="KW-0539">Nucleus</keyword>
<dbReference type="SUPFAM" id="SSF46785">
    <property type="entry name" value="Winged helix' DNA-binding domain"/>
    <property type="match status" value="1"/>
</dbReference>
<feature type="compositionally biased region" description="Basic and acidic residues" evidence="7">
    <location>
        <begin position="428"/>
        <end position="439"/>
    </location>
</feature>
<dbReference type="GO" id="GO:0007059">
    <property type="term" value="P:chromosome segregation"/>
    <property type="evidence" value="ECO:0007669"/>
    <property type="project" value="UniProtKB-KW"/>
</dbReference>
<name>A0A9D3RMR8_ANGAN</name>
<dbReference type="InterPro" id="IPR039781">
    <property type="entry name" value="Rad21/Rec8-like"/>
</dbReference>
<dbReference type="AlphaFoldDB" id="A0A9D3RMR8"/>
<feature type="compositionally biased region" description="Basic and acidic residues" evidence="7">
    <location>
        <begin position="447"/>
        <end position="460"/>
    </location>
</feature>
<dbReference type="GO" id="GO:0007062">
    <property type="term" value="P:sister chromatid cohesion"/>
    <property type="evidence" value="ECO:0007669"/>
    <property type="project" value="InterPro"/>
</dbReference>
<evidence type="ECO:0000256" key="4">
    <source>
        <dbReference type="ARBA" id="ARBA00022454"/>
    </source>
</evidence>
<comment type="caution">
    <text evidence="10">The sequence shown here is derived from an EMBL/GenBank/DDBJ whole genome shotgun (WGS) entry which is preliminary data.</text>
</comment>
<feature type="compositionally biased region" description="Polar residues" evidence="7">
    <location>
        <begin position="237"/>
        <end position="251"/>
    </location>
</feature>
<dbReference type="GO" id="GO:1990414">
    <property type="term" value="P:replication-born double-strand break repair via sister chromatid exchange"/>
    <property type="evidence" value="ECO:0007669"/>
    <property type="project" value="TreeGrafter"/>
</dbReference>